<dbReference type="OrthoDB" id="3223072at2759"/>
<evidence type="ECO:0000313" key="2">
    <source>
        <dbReference type="EMBL" id="KIO16991.1"/>
    </source>
</evidence>
<gene>
    <name evidence="2" type="ORF">M407DRAFT_33361</name>
</gene>
<dbReference type="EMBL" id="KN823448">
    <property type="protein sequence ID" value="KIO16991.1"/>
    <property type="molecule type" value="Genomic_DNA"/>
</dbReference>
<feature type="compositionally biased region" description="Pro residues" evidence="1">
    <location>
        <begin position="105"/>
        <end position="115"/>
    </location>
</feature>
<dbReference type="AlphaFoldDB" id="A0A0C3Q2G9"/>
<dbReference type="Proteomes" id="UP000054248">
    <property type="component" value="Unassembled WGS sequence"/>
</dbReference>
<evidence type="ECO:0000313" key="3">
    <source>
        <dbReference type="Proteomes" id="UP000054248"/>
    </source>
</evidence>
<reference evidence="2 3" key="1">
    <citation type="submission" date="2014-04" db="EMBL/GenBank/DDBJ databases">
        <authorList>
            <consortium name="DOE Joint Genome Institute"/>
            <person name="Kuo A."/>
            <person name="Girlanda M."/>
            <person name="Perotto S."/>
            <person name="Kohler A."/>
            <person name="Nagy L.G."/>
            <person name="Floudas D."/>
            <person name="Copeland A."/>
            <person name="Barry K.W."/>
            <person name="Cichocki N."/>
            <person name="Veneault-Fourrey C."/>
            <person name="LaButti K."/>
            <person name="Lindquist E.A."/>
            <person name="Lipzen A."/>
            <person name="Lundell T."/>
            <person name="Morin E."/>
            <person name="Murat C."/>
            <person name="Sun H."/>
            <person name="Tunlid A."/>
            <person name="Henrissat B."/>
            <person name="Grigoriev I.V."/>
            <person name="Hibbett D.S."/>
            <person name="Martin F."/>
            <person name="Nordberg H.P."/>
            <person name="Cantor M.N."/>
            <person name="Hua S.X."/>
        </authorList>
    </citation>
    <scope>NUCLEOTIDE SEQUENCE [LARGE SCALE GENOMIC DNA]</scope>
    <source>
        <strain evidence="2 3">MUT 4182</strain>
    </source>
</reference>
<organism evidence="2 3">
    <name type="scientific">Tulasnella calospora MUT 4182</name>
    <dbReference type="NCBI Taxonomy" id="1051891"/>
    <lineage>
        <taxon>Eukaryota</taxon>
        <taxon>Fungi</taxon>
        <taxon>Dikarya</taxon>
        <taxon>Basidiomycota</taxon>
        <taxon>Agaricomycotina</taxon>
        <taxon>Agaricomycetes</taxon>
        <taxon>Cantharellales</taxon>
        <taxon>Tulasnellaceae</taxon>
        <taxon>Tulasnella</taxon>
    </lineage>
</organism>
<reference evidence="3" key="2">
    <citation type="submission" date="2015-01" db="EMBL/GenBank/DDBJ databases">
        <title>Evolutionary Origins and Diversification of the Mycorrhizal Mutualists.</title>
        <authorList>
            <consortium name="DOE Joint Genome Institute"/>
            <consortium name="Mycorrhizal Genomics Consortium"/>
            <person name="Kohler A."/>
            <person name="Kuo A."/>
            <person name="Nagy L.G."/>
            <person name="Floudas D."/>
            <person name="Copeland A."/>
            <person name="Barry K.W."/>
            <person name="Cichocki N."/>
            <person name="Veneault-Fourrey C."/>
            <person name="LaButti K."/>
            <person name="Lindquist E.A."/>
            <person name="Lipzen A."/>
            <person name="Lundell T."/>
            <person name="Morin E."/>
            <person name="Murat C."/>
            <person name="Riley R."/>
            <person name="Ohm R."/>
            <person name="Sun H."/>
            <person name="Tunlid A."/>
            <person name="Henrissat B."/>
            <person name="Grigoriev I.V."/>
            <person name="Hibbett D.S."/>
            <person name="Martin F."/>
        </authorList>
    </citation>
    <scope>NUCLEOTIDE SEQUENCE [LARGE SCALE GENOMIC DNA]</scope>
    <source>
        <strain evidence="3">MUT 4182</strain>
    </source>
</reference>
<dbReference type="HOGENOM" id="CLU_061438_1_0_1"/>
<evidence type="ECO:0000256" key="1">
    <source>
        <dbReference type="SAM" id="MobiDB-lite"/>
    </source>
</evidence>
<feature type="region of interest" description="Disordered" evidence="1">
    <location>
        <begin position="100"/>
        <end position="128"/>
    </location>
</feature>
<keyword evidence="3" id="KW-1185">Reference proteome</keyword>
<sequence length="298" mass="32901">MSDSGVPVFKGGSGTDCEEFIRSVYTYAFDKGKAEDNKWIAAFAATRFSGPVLRWFARLSPDARTDWLALQVALLDEYPLDYIDKSTNEVFSSSAEATIPTPAAAAPPPPAPDAVPEPNADSLRSSSEDKGTLVRIRLKSANGTFRGWLADDLRHRVGSEVTETDSDALRFRIERVSRRSNLYIANGDEGSRIGIRWRDPSPSLGSGSQSFARLLPLNPTGSPIPGTLGFYMKGEYRSDVWTIDDSGRVAITWRTATRDIPLYLAVNSNGQLYLTVDMVSYLERFPRENEVGLVYESI</sequence>
<proteinExistence type="predicted"/>
<protein>
    <submittedName>
        <fullName evidence="2">Uncharacterized protein</fullName>
    </submittedName>
</protein>
<name>A0A0C3Q2G9_9AGAM</name>
<accession>A0A0C3Q2G9</accession>